<dbReference type="GO" id="GO:0008168">
    <property type="term" value="F:methyltransferase activity"/>
    <property type="evidence" value="ECO:0007669"/>
    <property type="project" value="UniProtKB-KW"/>
</dbReference>
<dbReference type="Pfam" id="PF04672">
    <property type="entry name" value="Methyltransf_19"/>
    <property type="match status" value="1"/>
</dbReference>
<evidence type="ECO:0000313" key="3">
    <source>
        <dbReference type="Proteomes" id="UP000275401"/>
    </source>
</evidence>
<dbReference type="AlphaFoldDB" id="A0A3M8VS73"/>
<dbReference type="Proteomes" id="UP000275401">
    <property type="component" value="Unassembled WGS sequence"/>
</dbReference>
<dbReference type="InterPro" id="IPR006764">
    <property type="entry name" value="SAM_dep_MeTrfase_SAV2177_type"/>
</dbReference>
<evidence type="ECO:0000256" key="1">
    <source>
        <dbReference type="SAM" id="MobiDB-lite"/>
    </source>
</evidence>
<reference evidence="2 3" key="1">
    <citation type="submission" date="2018-11" db="EMBL/GenBank/DDBJ databases">
        <title>The Potential of Streptomyces as Biocontrol Agents against the Tomato grey mould, Botrytis cinerea (Gray mold) Frontiers in Microbiology.</title>
        <authorList>
            <person name="Li D."/>
        </authorList>
    </citation>
    <scope>NUCLEOTIDE SEQUENCE [LARGE SCALE GENOMIC DNA]</scope>
    <source>
        <strain evidence="2 3">NEAU-LD23</strain>
    </source>
</reference>
<keyword evidence="3" id="KW-1185">Reference proteome</keyword>
<feature type="region of interest" description="Disordered" evidence="1">
    <location>
        <begin position="1"/>
        <end position="20"/>
    </location>
</feature>
<proteinExistence type="predicted"/>
<dbReference type="RefSeq" id="WP_123103073.1">
    <property type="nucleotide sequence ID" value="NZ_RIBZ01000299.1"/>
</dbReference>
<organism evidence="2 3">
    <name type="scientific">Streptomyces botrytidirepellens</name>
    <dbReference type="NCBI Taxonomy" id="2486417"/>
    <lineage>
        <taxon>Bacteria</taxon>
        <taxon>Bacillati</taxon>
        <taxon>Actinomycetota</taxon>
        <taxon>Actinomycetes</taxon>
        <taxon>Kitasatosporales</taxon>
        <taxon>Streptomycetaceae</taxon>
        <taxon>Streptomyces</taxon>
    </lineage>
</organism>
<sequence>MPADGQTPQTLGFTPEQINTGRPHPARMYDYYLGGKDHYSVDAEAAEEVLRRTPQVRDSTRGNRAWMHRAVRYLAETAGVRQFLDLGTGVPTSPNLHEVAQRVDPTCRVLYMDNDPIVLAHAGALLTSGPAGRVAYRHGDLHQPAAVLGEARAAGVFDWDRPIALILSAIMHFVPDEADPAGLIRTYCDALPDGSYLAMSHATGDYSPTTSAGAAVYAERNVAAPMVLRSHADVLRLFDGTRPVEPGVVRLPEWHPELGPAPRPEDGLGYDPERVWAYAGVARIRPRGLS</sequence>
<accession>A0A3M8VS73</accession>
<keyword evidence="2" id="KW-0808">Transferase</keyword>
<dbReference type="Gene3D" id="3.40.50.150">
    <property type="entry name" value="Vaccinia Virus protein VP39"/>
    <property type="match status" value="1"/>
</dbReference>
<gene>
    <name evidence="2" type="ORF">EEJ42_24910</name>
</gene>
<comment type="caution">
    <text evidence="2">The sequence shown here is derived from an EMBL/GenBank/DDBJ whole genome shotgun (WGS) entry which is preliminary data.</text>
</comment>
<protein>
    <submittedName>
        <fullName evidence="2">SAM-dependent methyltransferase</fullName>
    </submittedName>
</protein>
<dbReference type="CDD" id="cd02440">
    <property type="entry name" value="AdoMet_MTases"/>
    <property type="match status" value="1"/>
</dbReference>
<evidence type="ECO:0000313" key="2">
    <source>
        <dbReference type="EMBL" id="RNG19439.1"/>
    </source>
</evidence>
<dbReference type="InterPro" id="IPR029063">
    <property type="entry name" value="SAM-dependent_MTases_sf"/>
</dbReference>
<dbReference type="EMBL" id="RIBZ01000299">
    <property type="protein sequence ID" value="RNG19439.1"/>
    <property type="molecule type" value="Genomic_DNA"/>
</dbReference>
<dbReference type="GO" id="GO:0032259">
    <property type="term" value="P:methylation"/>
    <property type="evidence" value="ECO:0007669"/>
    <property type="project" value="UniProtKB-KW"/>
</dbReference>
<name>A0A3M8VS73_9ACTN</name>
<dbReference type="SUPFAM" id="SSF53335">
    <property type="entry name" value="S-adenosyl-L-methionine-dependent methyltransferases"/>
    <property type="match status" value="1"/>
</dbReference>
<dbReference type="PIRSF" id="PIRSF017393">
    <property type="entry name" value="MTase_SAV2177"/>
    <property type="match status" value="1"/>
</dbReference>
<keyword evidence="2" id="KW-0489">Methyltransferase</keyword>